<gene>
    <name evidence="3" type="ORF">P8609_04770</name>
</gene>
<name>A0ABU1CDQ1_9GAMM</name>
<feature type="chain" id="PRO_5045095447" description="DUF2884 family protein" evidence="2">
    <location>
        <begin position="23"/>
        <end position="232"/>
    </location>
</feature>
<evidence type="ECO:0000313" key="3">
    <source>
        <dbReference type="EMBL" id="MDR0182285.1"/>
    </source>
</evidence>
<dbReference type="PROSITE" id="PS51257">
    <property type="entry name" value="PROKAR_LIPOPROTEIN"/>
    <property type="match status" value="1"/>
</dbReference>
<dbReference type="EMBL" id="JARUHG010000001">
    <property type="protein sequence ID" value="MDR0182285.1"/>
    <property type="molecule type" value="Genomic_DNA"/>
</dbReference>
<evidence type="ECO:0000256" key="2">
    <source>
        <dbReference type="SAM" id="SignalP"/>
    </source>
</evidence>
<sequence>MTPRFFALTALLSGTMLLSACGANPSASSPAASSAQQKAEETRSGISGAVQNALAEAKKEIVEGNISVHHGKGGTRVEISPKGDLIIDGQPVAATPQQRALLLDYRSHAIQVATAGVDIGMHSADLATQAVAASLKSVFTGGSEDDIERTVQAQTSGIEKAAMALCDALPGMMESQDRLAAAMPEFKPYATMTQSDIDDCRSDAKHKGEKVADSAATAAEEAGKAAEAPTKQ</sequence>
<feature type="compositionally biased region" description="Basic and acidic residues" evidence="1">
    <location>
        <begin position="200"/>
        <end position="212"/>
    </location>
</feature>
<organism evidence="3 4">
    <name type="scientific">Lysobacter arvi</name>
    <dbReference type="NCBI Taxonomy" id="3038776"/>
    <lineage>
        <taxon>Bacteria</taxon>
        <taxon>Pseudomonadati</taxon>
        <taxon>Pseudomonadota</taxon>
        <taxon>Gammaproteobacteria</taxon>
        <taxon>Lysobacterales</taxon>
        <taxon>Lysobacteraceae</taxon>
        <taxon>Lysobacter</taxon>
    </lineage>
</organism>
<comment type="caution">
    <text evidence="3">The sequence shown here is derived from an EMBL/GenBank/DDBJ whole genome shotgun (WGS) entry which is preliminary data.</text>
</comment>
<evidence type="ECO:0008006" key="5">
    <source>
        <dbReference type="Google" id="ProtNLM"/>
    </source>
</evidence>
<evidence type="ECO:0000313" key="4">
    <source>
        <dbReference type="Proteomes" id="UP001233535"/>
    </source>
</evidence>
<protein>
    <recommendedName>
        <fullName evidence="5">DUF2884 family protein</fullName>
    </recommendedName>
</protein>
<proteinExistence type="predicted"/>
<dbReference type="RefSeq" id="WP_309261435.1">
    <property type="nucleotide sequence ID" value="NZ_JARUHG010000001.1"/>
</dbReference>
<accession>A0ABU1CDQ1</accession>
<feature type="region of interest" description="Disordered" evidence="1">
    <location>
        <begin position="200"/>
        <end position="232"/>
    </location>
</feature>
<dbReference type="Proteomes" id="UP001233535">
    <property type="component" value="Unassembled WGS sequence"/>
</dbReference>
<feature type="region of interest" description="Disordered" evidence="1">
    <location>
        <begin position="27"/>
        <end position="47"/>
    </location>
</feature>
<feature type="compositionally biased region" description="Low complexity" evidence="1">
    <location>
        <begin position="213"/>
        <end position="232"/>
    </location>
</feature>
<evidence type="ECO:0000256" key="1">
    <source>
        <dbReference type="SAM" id="MobiDB-lite"/>
    </source>
</evidence>
<keyword evidence="4" id="KW-1185">Reference proteome</keyword>
<feature type="signal peptide" evidence="2">
    <location>
        <begin position="1"/>
        <end position="22"/>
    </location>
</feature>
<reference evidence="3 4" key="1">
    <citation type="submission" date="2023-04" db="EMBL/GenBank/DDBJ databases">
        <title>Lysobacter sp. strain UC isolated from soil sample.</title>
        <authorList>
            <person name="Choksket S."/>
            <person name="Harshvardhan F."/>
            <person name="Rana R."/>
            <person name="Patil P.B."/>
            <person name="Korpole S."/>
        </authorList>
    </citation>
    <scope>NUCLEOTIDE SEQUENCE [LARGE SCALE GENOMIC DNA]</scope>
    <source>
        <strain evidence="3 4">UC</strain>
    </source>
</reference>
<keyword evidence="2" id="KW-0732">Signal</keyword>